<dbReference type="PANTHER" id="PTHR11058">
    <property type="entry name" value="NADH-UBIQUINONE OXIDOREDUCTASE CHAIN 3"/>
    <property type="match status" value="1"/>
</dbReference>
<comment type="subcellular location">
    <subcellularLocation>
        <location evidence="1">Membrane</location>
    </subcellularLocation>
    <subcellularLocation>
        <location evidence="9">Mitochondrion membrane</location>
        <topology evidence="9">Multi-pass membrane protein</topology>
    </subcellularLocation>
</comment>
<evidence type="ECO:0000256" key="4">
    <source>
        <dbReference type="ARBA" id="ARBA00022448"/>
    </source>
</evidence>
<dbReference type="InterPro" id="IPR000440">
    <property type="entry name" value="NADH_UbQ/plastoQ_OxRdtase_su3"/>
</dbReference>
<keyword evidence="9" id="KW-0249">Electron transport</keyword>
<dbReference type="EMBL" id="LR536608">
    <property type="protein sequence ID" value="VFU78774.1"/>
    <property type="molecule type" value="Genomic_DNA"/>
</dbReference>
<dbReference type="PANTHER" id="PTHR11058:SF9">
    <property type="entry name" value="NADH-UBIQUINONE OXIDOREDUCTASE CHAIN 3"/>
    <property type="match status" value="1"/>
</dbReference>
<evidence type="ECO:0000256" key="5">
    <source>
        <dbReference type="ARBA" id="ARBA00022692"/>
    </source>
</evidence>
<evidence type="ECO:0000256" key="2">
    <source>
        <dbReference type="ARBA" id="ARBA00008472"/>
    </source>
</evidence>
<dbReference type="EC" id="7.1.1.2" evidence="9"/>
<accession>A0A485M783</accession>
<sequence length="117" mass="13514">MNYMIFLSLIMIFVSLILIFLSFAVSEKNLFDREKNSPFECGFEPAISNRLPFSVRFFTIAVIFLVFDVEIVLLLPLSSSLEISNINLWLTAYILFLVILLVGTVYEWSLGALYWKT</sequence>
<comment type="function">
    <text evidence="9">Core subunit of the mitochondrial membrane respiratory chain NADH dehydrogenase (Complex I) which catalyzes electron transfer from NADH through the respiratory chain, using ubiquinone as an electron acceptor. Essential for the catalytic activity of complex I.</text>
</comment>
<keyword evidence="6 9" id="KW-1133">Transmembrane helix</keyword>
<protein>
    <recommendedName>
        <fullName evidence="3 9">NADH-ubiquinone oxidoreductase chain 3</fullName>
        <ecNumber evidence="9">7.1.1.2</ecNumber>
    </recommendedName>
</protein>
<keyword evidence="4 9" id="KW-0813">Transport</keyword>
<evidence type="ECO:0000256" key="7">
    <source>
        <dbReference type="ARBA" id="ARBA00023136"/>
    </source>
</evidence>
<evidence type="ECO:0000256" key="1">
    <source>
        <dbReference type="ARBA" id="ARBA00004370"/>
    </source>
</evidence>
<evidence type="ECO:0000256" key="6">
    <source>
        <dbReference type="ARBA" id="ARBA00022989"/>
    </source>
</evidence>
<evidence type="ECO:0000313" key="10">
    <source>
        <dbReference type="EMBL" id="VFU78774.1"/>
    </source>
</evidence>
<reference evidence="10" key="1">
    <citation type="submission" date="2019-03" db="EMBL/GenBank/DDBJ databases">
        <authorList>
            <person name="Lefebure T."/>
            <person name="Lefebure T."/>
        </authorList>
    </citation>
    <scope>NUCLEOTIDE SEQUENCE [LARGE SCALE GENOMIC DNA]</scope>
</reference>
<feature type="transmembrane region" description="Helical" evidence="9">
    <location>
        <begin position="57"/>
        <end position="78"/>
    </location>
</feature>
<keyword evidence="9 10" id="KW-0496">Mitochondrion</keyword>
<dbReference type="GO" id="GO:0030964">
    <property type="term" value="C:NADH dehydrogenase complex"/>
    <property type="evidence" value="ECO:0007669"/>
    <property type="project" value="TreeGrafter"/>
</dbReference>
<keyword evidence="9" id="KW-0679">Respiratory chain</keyword>
<dbReference type="InterPro" id="IPR038430">
    <property type="entry name" value="NDAH_ubi_oxred_su3_sf"/>
</dbReference>
<feature type="transmembrane region" description="Helical" evidence="9">
    <location>
        <begin position="6"/>
        <end position="25"/>
    </location>
</feature>
<dbReference type="AlphaFoldDB" id="A0A485M783"/>
<evidence type="ECO:0000256" key="3">
    <source>
        <dbReference type="ARBA" id="ARBA00021007"/>
    </source>
</evidence>
<geneLocation type="mitochondrion" evidence="10"/>
<evidence type="ECO:0000256" key="9">
    <source>
        <dbReference type="RuleBase" id="RU003640"/>
    </source>
</evidence>
<evidence type="ECO:0000256" key="8">
    <source>
        <dbReference type="ARBA" id="ARBA00049551"/>
    </source>
</evidence>
<keyword evidence="7 9" id="KW-0472">Membrane</keyword>
<keyword evidence="9" id="KW-0830">Ubiquinone</keyword>
<name>A0A485M783_9CRUS</name>
<keyword evidence="5 9" id="KW-0812">Transmembrane</keyword>
<dbReference type="GO" id="GO:0008137">
    <property type="term" value="F:NADH dehydrogenase (ubiquinone) activity"/>
    <property type="evidence" value="ECO:0007669"/>
    <property type="project" value="UniProtKB-UniRule"/>
</dbReference>
<dbReference type="Gene3D" id="1.20.58.1610">
    <property type="entry name" value="NADH:ubiquinone/plastoquinone oxidoreductase, chain 3"/>
    <property type="match status" value="1"/>
</dbReference>
<comment type="catalytic activity">
    <reaction evidence="8 9">
        <text>a ubiquinone + NADH + 5 H(+)(in) = a ubiquinol + NAD(+) + 4 H(+)(out)</text>
        <dbReference type="Rhea" id="RHEA:29091"/>
        <dbReference type="Rhea" id="RHEA-COMP:9565"/>
        <dbReference type="Rhea" id="RHEA-COMP:9566"/>
        <dbReference type="ChEBI" id="CHEBI:15378"/>
        <dbReference type="ChEBI" id="CHEBI:16389"/>
        <dbReference type="ChEBI" id="CHEBI:17976"/>
        <dbReference type="ChEBI" id="CHEBI:57540"/>
        <dbReference type="ChEBI" id="CHEBI:57945"/>
        <dbReference type="EC" id="7.1.1.2"/>
    </reaction>
</comment>
<comment type="similarity">
    <text evidence="2 9">Belongs to the complex I subunit 3 family.</text>
</comment>
<keyword evidence="9" id="KW-0520">NAD</keyword>
<dbReference type="Pfam" id="PF00507">
    <property type="entry name" value="Oxidored_q4"/>
    <property type="match status" value="1"/>
</dbReference>
<proteinExistence type="inferred from homology"/>
<gene>
    <name evidence="10" type="primary">nad3</name>
    <name evidence="10" type="ORF">BMOVMT01_0030</name>
</gene>
<keyword evidence="9" id="KW-1278">Translocase</keyword>
<organism evidence="10">
    <name type="scientific">Bragasellus molinai</name>
    <dbReference type="NCBI Taxonomy" id="1281925"/>
    <lineage>
        <taxon>Eukaryota</taxon>
        <taxon>Metazoa</taxon>
        <taxon>Ecdysozoa</taxon>
        <taxon>Arthropoda</taxon>
        <taxon>Crustacea</taxon>
        <taxon>Multicrustacea</taxon>
        <taxon>Malacostraca</taxon>
        <taxon>Eumalacostraca</taxon>
        <taxon>Peracarida</taxon>
        <taxon>Isopoda</taxon>
        <taxon>Asellota</taxon>
        <taxon>Aselloidea</taxon>
        <taxon>Asellidae</taxon>
        <taxon>Bragasellus</taxon>
    </lineage>
</organism>
<dbReference type="GO" id="GO:0031966">
    <property type="term" value="C:mitochondrial membrane"/>
    <property type="evidence" value="ECO:0007669"/>
    <property type="project" value="UniProtKB-SubCell"/>
</dbReference>
<feature type="transmembrane region" description="Helical" evidence="9">
    <location>
        <begin position="90"/>
        <end position="115"/>
    </location>
</feature>